<dbReference type="STRING" id="747525.W4KDT0"/>
<sequence length="213" mass="24011">MKYLNTHYRDKGSAIVYAKALGLQDIFEEVNQKSIYVRYVKGVLKGEYDDHRVFNGLLAAIVDGRECSQAGKGLQNMQYAPSLDKFSHIALIESPGVYRFMAQHFNLHSARSFKMKQAAMPRFPSTISAATYDCVRHMLKALDYNGPLGISCDDTKLHATLRTYWDSQADQHFLVGHTGDPMPIANPQELQEILRSAELEKATKLWPSTSLNP</sequence>
<dbReference type="AlphaFoldDB" id="W4KDT0"/>
<dbReference type="InParanoid" id="W4KDT0"/>
<protein>
    <submittedName>
        <fullName evidence="1">Uncharacterized protein</fullName>
    </submittedName>
</protein>
<gene>
    <name evidence="1" type="ORF">HETIRDRAFT_417196</name>
</gene>
<dbReference type="Proteomes" id="UP000030671">
    <property type="component" value="Unassembled WGS sequence"/>
</dbReference>
<accession>W4KDT0</accession>
<proteinExistence type="predicted"/>
<dbReference type="OrthoDB" id="73076at2759"/>
<dbReference type="RefSeq" id="XP_009545503.1">
    <property type="nucleotide sequence ID" value="XM_009547208.1"/>
</dbReference>
<dbReference type="EMBL" id="KI925457">
    <property type="protein sequence ID" value="ETW83226.1"/>
    <property type="molecule type" value="Genomic_DNA"/>
</dbReference>
<dbReference type="KEGG" id="hir:HETIRDRAFT_417196"/>
<keyword evidence="2" id="KW-1185">Reference proteome</keyword>
<evidence type="ECO:0000313" key="1">
    <source>
        <dbReference type="EMBL" id="ETW83226.1"/>
    </source>
</evidence>
<name>W4KDT0_HETIT</name>
<dbReference type="GeneID" id="20673393"/>
<evidence type="ECO:0000313" key="2">
    <source>
        <dbReference type="Proteomes" id="UP000030671"/>
    </source>
</evidence>
<dbReference type="HOGENOM" id="CLU_1294561_0_0_1"/>
<reference evidence="1 2" key="1">
    <citation type="journal article" date="2012" name="New Phytol.">
        <title>Insight into trade-off between wood decay and parasitism from the genome of a fungal forest pathogen.</title>
        <authorList>
            <person name="Olson A."/>
            <person name="Aerts A."/>
            <person name="Asiegbu F."/>
            <person name="Belbahri L."/>
            <person name="Bouzid O."/>
            <person name="Broberg A."/>
            <person name="Canback B."/>
            <person name="Coutinho P.M."/>
            <person name="Cullen D."/>
            <person name="Dalman K."/>
            <person name="Deflorio G."/>
            <person name="van Diepen L.T."/>
            <person name="Dunand C."/>
            <person name="Duplessis S."/>
            <person name="Durling M."/>
            <person name="Gonthier P."/>
            <person name="Grimwood J."/>
            <person name="Fossdal C.G."/>
            <person name="Hansson D."/>
            <person name="Henrissat B."/>
            <person name="Hietala A."/>
            <person name="Himmelstrand K."/>
            <person name="Hoffmeister D."/>
            <person name="Hogberg N."/>
            <person name="James T.Y."/>
            <person name="Karlsson M."/>
            <person name="Kohler A."/>
            <person name="Kues U."/>
            <person name="Lee Y.H."/>
            <person name="Lin Y.C."/>
            <person name="Lind M."/>
            <person name="Lindquist E."/>
            <person name="Lombard V."/>
            <person name="Lucas S."/>
            <person name="Lunden K."/>
            <person name="Morin E."/>
            <person name="Murat C."/>
            <person name="Park J."/>
            <person name="Raffaello T."/>
            <person name="Rouze P."/>
            <person name="Salamov A."/>
            <person name="Schmutz J."/>
            <person name="Solheim H."/>
            <person name="Stahlberg J."/>
            <person name="Velez H."/>
            <person name="de Vries R.P."/>
            <person name="Wiebenga A."/>
            <person name="Woodward S."/>
            <person name="Yakovlev I."/>
            <person name="Garbelotto M."/>
            <person name="Martin F."/>
            <person name="Grigoriev I.V."/>
            <person name="Stenlid J."/>
        </authorList>
    </citation>
    <scope>NUCLEOTIDE SEQUENCE [LARGE SCALE GENOMIC DNA]</scope>
    <source>
        <strain evidence="1 2">TC 32-1</strain>
    </source>
</reference>
<organism evidence="1 2">
    <name type="scientific">Heterobasidion irregulare (strain TC 32-1)</name>
    <dbReference type="NCBI Taxonomy" id="747525"/>
    <lineage>
        <taxon>Eukaryota</taxon>
        <taxon>Fungi</taxon>
        <taxon>Dikarya</taxon>
        <taxon>Basidiomycota</taxon>
        <taxon>Agaricomycotina</taxon>
        <taxon>Agaricomycetes</taxon>
        <taxon>Russulales</taxon>
        <taxon>Bondarzewiaceae</taxon>
        <taxon>Heterobasidion</taxon>
        <taxon>Heterobasidion annosum species complex</taxon>
    </lineage>
</organism>